<protein>
    <recommendedName>
        <fullName evidence="3">Glycosyltransferase involved in cell wall biosynthesis</fullName>
    </recommendedName>
</protein>
<keyword evidence="2" id="KW-1185">Reference proteome</keyword>
<name>A0A4R6SZ42_9SPHI</name>
<evidence type="ECO:0000313" key="1">
    <source>
        <dbReference type="EMBL" id="TDQ09964.1"/>
    </source>
</evidence>
<dbReference type="EMBL" id="SNYC01000004">
    <property type="protein sequence ID" value="TDQ09964.1"/>
    <property type="molecule type" value="Genomic_DNA"/>
</dbReference>
<organism evidence="1 2">
    <name type="scientific">Pedobacter metabolipauper</name>
    <dbReference type="NCBI Taxonomy" id="425513"/>
    <lineage>
        <taxon>Bacteria</taxon>
        <taxon>Pseudomonadati</taxon>
        <taxon>Bacteroidota</taxon>
        <taxon>Sphingobacteriia</taxon>
        <taxon>Sphingobacteriales</taxon>
        <taxon>Sphingobacteriaceae</taxon>
        <taxon>Pedobacter</taxon>
    </lineage>
</organism>
<accession>A0A4R6SZ42</accession>
<dbReference type="SUPFAM" id="SSF53756">
    <property type="entry name" value="UDP-Glycosyltransferase/glycogen phosphorylase"/>
    <property type="match status" value="1"/>
</dbReference>
<dbReference type="AlphaFoldDB" id="A0A4R6SZ42"/>
<proteinExistence type="predicted"/>
<reference evidence="1 2" key="1">
    <citation type="submission" date="2019-03" db="EMBL/GenBank/DDBJ databases">
        <title>Genomic Encyclopedia of Archaeal and Bacterial Type Strains, Phase II (KMG-II): from individual species to whole genera.</title>
        <authorList>
            <person name="Goeker M."/>
        </authorList>
    </citation>
    <scope>NUCLEOTIDE SEQUENCE [LARGE SCALE GENOMIC DNA]</scope>
    <source>
        <strain evidence="1 2">DSM 19035</strain>
    </source>
</reference>
<dbReference type="Proteomes" id="UP000295620">
    <property type="component" value="Unassembled WGS sequence"/>
</dbReference>
<evidence type="ECO:0008006" key="3">
    <source>
        <dbReference type="Google" id="ProtNLM"/>
    </source>
</evidence>
<comment type="caution">
    <text evidence="1">The sequence shown here is derived from an EMBL/GenBank/DDBJ whole genome shotgun (WGS) entry which is preliminary data.</text>
</comment>
<evidence type="ECO:0000313" key="2">
    <source>
        <dbReference type="Proteomes" id="UP000295620"/>
    </source>
</evidence>
<sequence>MCALDQSYKLNLITFCQAAGASAAEIVNENDKVDILVADRSLEKFYPMLRFGILQRTAKWVSFILSIPKILRRYNRSDNVFITVVGASIMPVCKAMILMKLAGRAKHGLYIVDDLELLNQKQGNRFELFLIGIFLKRTIQKSDLLINISQGLKELYLDKYNKDSIVLPPHFAKRAQLDPKESKKEFKFLYTGGLNLLYNDSLRFFASVIDRMNDSGGYQFTYKLVIQTYSDKAVFNELNFPLAHVVYSTNENRSELIKVYEQCECFLVPYSFAEEDLGIVVTSFPQKIAEIIQYGRKILVFGPDYSSVNGFFKLNGLSYICNEKSVEALSIAIKNISEGYFDVRTYLEAYENNLSAAAIVKVFQRLNEQLDK</sequence>
<gene>
    <name evidence="1" type="ORF">ATK78_2123</name>
</gene>